<sequence length="222" mass="22264">MLGPIAIVPSAPVLVPELAGTAPEAAELRAAALAAAASLPPRWVALGAGADGVFGPDTAGSFAGFGADVAVRLTPGVERPADLPLGVLVAGWVRGQLRPDTSVMVHAHTDPAAALAAGRRLRAQIEQSPEPIGVLVLADGANTLTAAAPGGHHPEDVGVQRALDDALAAGDVAALADLPPQIVGRAAFAALAGLVETPPRTATQLYRDAPYGVGYFVGVWEP</sequence>
<reference evidence="2" key="1">
    <citation type="submission" date="2016-06" db="EMBL/GenBank/DDBJ databases">
        <authorList>
            <person name="Sutton G."/>
            <person name="Brinkac L."/>
            <person name="Sanka R."/>
            <person name="Adams M."/>
            <person name="Lau E."/>
            <person name="Garcia-Basteiro A."/>
            <person name="Lopez-Varela E."/>
            <person name="Palencia S."/>
        </authorList>
    </citation>
    <scope>NUCLEOTIDE SEQUENCE [LARGE SCALE GENOMIC DNA]</scope>
    <source>
        <strain evidence="2">1274684.2</strain>
    </source>
</reference>
<evidence type="ECO:0000313" key="2">
    <source>
        <dbReference type="Proteomes" id="UP000093759"/>
    </source>
</evidence>
<dbReference type="Proteomes" id="UP000093759">
    <property type="component" value="Unassembled WGS sequence"/>
</dbReference>
<dbReference type="RefSeq" id="WP_065024005.1">
    <property type="nucleotide sequence ID" value="NZ_LZMF01000044.1"/>
</dbReference>
<dbReference type="AlphaFoldDB" id="A0A1A3U2K0"/>
<dbReference type="Gene3D" id="3.40.830.10">
    <property type="entry name" value="LigB-like"/>
    <property type="match status" value="1"/>
</dbReference>
<evidence type="ECO:0000313" key="1">
    <source>
        <dbReference type="EMBL" id="OBK89110.1"/>
    </source>
</evidence>
<gene>
    <name evidence="1" type="ORF">A5648_20920</name>
</gene>
<dbReference type="SUPFAM" id="SSF53213">
    <property type="entry name" value="LigB-like"/>
    <property type="match status" value="1"/>
</dbReference>
<dbReference type="EMBL" id="LZMF01000044">
    <property type="protein sequence ID" value="OBK89110.1"/>
    <property type="molecule type" value="Genomic_DNA"/>
</dbReference>
<name>A0A1A3U2K0_MYCSD</name>
<comment type="caution">
    <text evidence="1">The sequence shown here is derived from an EMBL/GenBank/DDBJ whole genome shotgun (WGS) entry which is preliminary data.</text>
</comment>
<protein>
    <submittedName>
        <fullName evidence="1">Uncharacterized protein</fullName>
    </submittedName>
</protein>
<accession>A0A1A3U2K0</accession>
<proteinExistence type="predicted"/>
<organism evidence="1 2">
    <name type="scientific">Mycolicibacter sinensis (strain JDM601)</name>
    <name type="common">Mycobacterium sinense</name>
    <dbReference type="NCBI Taxonomy" id="875328"/>
    <lineage>
        <taxon>Bacteria</taxon>
        <taxon>Bacillati</taxon>
        <taxon>Actinomycetota</taxon>
        <taxon>Actinomycetes</taxon>
        <taxon>Mycobacteriales</taxon>
        <taxon>Mycobacteriaceae</taxon>
        <taxon>Mycolicibacter</taxon>
    </lineage>
</organism>